<name>A0ABV7ESL5_9GAMM</name>
<sequence>MLEARYWLVVAFVSLACGCGQAVAGGAAQIEWDSCPTQAQAFSAARMQCGWLNTGDTLAERPVRLRVVVLRNDPRADDAHPLIYVPGGPGSNAGLDAASLKGWRSWQQRVGWHHDIVLFDPRGTGESRPRPTCDKRDGQQAPVPPLRAATGFNSEADAALHCYRALGPATAAQLGPTAQLRDLAHLIKALDATGAQLWGVSYGTRIARLFAARHPERVQTLILDSMFPFEQDDLLALPAQIGGALEQLDTRCKHQGAACESMPSAQVEQLLAQYERTPPTLMVTAGEGRAQPFTVTPYRLLLMILFSTYDRGNAADTRVRLVRALDGDPQALAPLADRLRRQAQDEARNEAVFWSTRCAFGGGVPQERAWRQALSAYPALARYLAPARGAPVCDQWQVPRLDAPGPDAAVNVPTLVVAGRADTVTPSAWATRFVRTHPQVRLVRVKEAAHAVTFSNACAQLAVSRFLDDSADARMPDCDAPRDQSGR</sequence>
<dbReference type="InterPro" id="IPR000073">
    <property type="entry name" value="AB_hydrolase_1"/>
</dbReference>
<dbReference type="PANTHER" id="PTHR43248">
    <property type="entry name" value="2-SUCCINYL-6-HYDROXY-2,4-CYCLOHEXADIENE-1-CARBOXYLATE SYNTHASE"/>
    <property type="match status" value="1"/>
</dbReference>
<reference evidence="7" key="1">
    <citation type="journal article" date="2019" name="Int. J. Syst. Evol. Microbiol.">
        <title>The Global Catalogue of Microorganisms (GCM) 10K type strain sequencing project: providing services to taxonomists for standard genome sequencing and annotation.</title>
        <authorList>
            <consortium name="The Broad Institute Genomics Platform"/>
            <consortium name="The Broad Institute Genome Sequencing Center for Infectious Disease"/>
            <person name="Wu L."/>
            <person name="Ma J."/>
        </authorList>
    </citation>
    <scope>NUCLEOTIDE SEQUENCE [LARGE SCALE GENOMIC DNA]</scope>
    <source>
        <strain evidence="7">KCTC 52640</strain>
    </source>
</reference>
<accession>A0ABV7ESL5</accession>
<evidence type="ECO:0000313" key="7">
    <source>
        <dbReference type="Proteomes" id="UP001595462"/>
    </source>
</evidence>
<dbReference type="PROSITE" id="PS51257">
    <property type="entry name" value="PROKAR_LIPOPROTEIN"/>
    <property type="match status" value="1"/>
</dbReference>
<keyword evidence="7" id="KW-1185">Reference proteome</keyword>
<organism evidence="6 7">
    <name type="scientific">Salinisphaera aquimarina</name>
    <dbReference type="NCBI Taxonomy" id="2094031"/>
    <lineage>
        <taxon>Bacteria</taxon>
        <taxon>Pseudomonadati</taxon>
        <taxon>Pseudomonadota</taxon>
        <taxon>Gammaproteobacteria</taxon>
        <taxon>Salinisphaerales</taxon>
        <taxon>Salinisphaeraceae</taxon>
        <taxon>Salinisphaera</taxon>
    </lineage>
</organism>
<proteinExistence type="inferred from homology"/>
<feature type="chain" id="PRO_5047145340" evidence="4">
    <location>
        <begin position="23"/>
        <end position="487"/>
    </location>
</feature>
<dbReference type="Gene3D" id="3.40.50.1820">
    <property type="entry name" value="alpha/beta hydrolase"/>
    <property type="match status" value="1"/>
</dbReference>
<dbReference type="InterPro" id="IPR051601">
    <property type="entry name" value="Serine_prot/Carboxylest_S33"/>
</dbReference>
<evidence type="ECO:0000313" key="6">
    <source>
        <dbReference type="EMBL" id="MFC3104506.1"/>
    </source>
</evidence>
<feature type="signal peptide" evidence="4">
    <location>
        <begin position="1"/>
        <end position="22"/>
    </location>
</feature>
<evidence type="ECO:0000256" key="2">
    <source>
        <dbReference type="ARBA" id="ARBA00022801"/>
    </source>
</evidence>
<feature type="region of interest" description="Disordered" evidence="3">
    <location>
        <begin position="121"/>
        <end position="142"/>
    </location>
</feature>
<dbReference type="InterPro" id="IPR029058">
    <property type="entry name" value="AB_hydrolase_fold"/>
</dbReference>
<evidence type="ECO:0000256" key="4">
    <source>
        <dbReference type="SAM" id="SignalP"/>
    </source>
</evidence>
<dbReference type="RefSeq" id="WP_380689706.1">
    <property type="nucleotide sequence ID" value="NZ_JBHRSS010000004.1"/>
</dbReference>
<keyword evidence="2 6" id="KW-0378">Hydrolase</keyword>
<dbReference type="SUPFAM" id="SSF53474">
    <property type="entry name" value="alpha/beta-Hydrolases"/>
    <property type="match status" value="1"/>
</dbReference>
<comment type="caution">
    <text evidence="6">The sequence shown here is derived from an EMBL/GenBank/DDBJ whole genome shotgun (WGS) entry which is preliminary data.</text>
</comment>
<dbReference type="GO" id="GO:0016787">
    <property type="term" value="F:hydrolase activity"/>
    <property type="evidence" value="ECO:0007669"/>
    <property type="project" value="UniProtKB-KW"/>
</dbReference>
<protein>
    <submittedName>
        <fullName evidence="6">Alpha/beta hydrolase</fullName>
    </submittedName>
</protein>
<dbReference type="Proteomes" id="UP001595462">
    <property type="component" value="Unassembled WGS sequence"/>
</dbReference>
<dbReference type="PANTHER" id="PTHR43248:SF25">
    <property type="entry name" value="AB HYDROLASE-1 DOMAIN-CONTAINING PROTEIN-RELATED"/>
    <property type="match status" value="1"/>
</dbReference>
<dbReference type="EMBL" id="JBHRSS010000004">
    <property type="protein sequence ID" value="MFC3104506.1"/>
    <property type="molecule type" value="Genomic_DNA"/>
</dbReference>
<feature type="domain" description="AB hydrolase-1" evidence="5">
    <location>
        <begin position="81"/>
        <end position="455"/>
    </location>
</feature>
<evidence type="ECO:0000259" key="5">
    <source>
        <dbReference type="Pfam" id="PF00561"/>
    </source>
</evidence>
<evidence type="ECO:0000256" key="1">
    <source>
        <dbReference type="ARBA" id="ARBA00010088"/>
    </source>
</evidence>
<evidence type="ECO:0000256" key="3">
    <source>
        <dbReference type="SAM" id="MobiDB-lite"/>
    </source>
</evidence>
<dbReference type="Pfam" id="PF00561">
    <property type="entry name" value="Abhydrolase_1"/>
    <property type="match status" value="1"/>
</dbReference>
<feature type="compositionally biased region" description="Basic and acidic residues" evidence="3">
    <location>
        <begin position="121"/>
        <end position="138"/>
    </location>
</feature>
<gene>
    <name evidence="6" type="ORF">ACFOSU_11465</name>
</gene>
<keyword evidence="4" id="KW-0732">Signal</keyword>
<comment type="similarity">
    <text evidence="1">Belongs to the peptidase S33 family.</text>
</comment>